<dbReference type="SUPFAM" id="SSF53474">
    <property type="entry name" value="alpha/beta-Hydrolases"/>
    <property type="match status" value="1"/>
</dbReference>
<dbReference type="EMBL" id="JAQJZJ010000001">
    <property type="protein sequence ID" value="MDA7085332.1"/>
    <property type="molecule type" value="Genomic_DNA"/>
</dbReference>
<dbReference type="PRINTS" id="PR00111">
    <property type="entry name" value="ABHYDROLASE"/>
</dbReference>
<proteinExistence type="predicted"/>
<dbReference type="Gene3D" id="3.40.50.1820">
    <property type="entry name" value="alpha/beta hydrolase"/>
    <property type="match status" value="1"/>
</dbReference>
<feature type="domain" description="AB hydrolase-1" evidence="2">
    <location>
        <begin position="48"/>
        <end position="285"/>
    </location>
</feature>
<evidence type="ECO:0000256" key="1">
    <source>
        <dbReference type="ARBA" id="ARBA00022801"/>
    </source>
</evidence>
<evidence type="ECO:0000313" key="4">
    <source>
        <dbReference type="Proteomes" id="UP001212042"/>
    </source>
</evidence>
<evidence type="ECO:0000259" key="2">
    <source>
        <dbReference type="Pfam" id="PF00561"/>
    </source>
</evidence>
<reference evidence="3 4" key="1">
    <citation type="submission" date="2023-01" db="EMBL/GenBank/DDBJ databases">
        <title>Pseudomonas SA3-5T sp. nov., isolated from tidal flat sediment.</title>
        <authorList>
            <person name="Kim H.S."/>
            <person name="Kim J.-S."/>
            <person name="Suh M.K."/>
            <person name="Eom M.K."/>
            <person name="Lee J.-S."/>
        </authorList>
    </citation>
    <scope>NUCLEOTIDE SEQUENCE [LARGE SCALE GENOMIC DNA]</scope>
    <source>
        <strain evidence="3 4">SA3-5</strain>
    </source>
</reference>
<name>A0ABT4XAB4_9PSED</name>
<dbReference type="Proteomes" id="UP001212042">
    <property type="component" value="Unassembled WGS sequence"/>
</dbReference>
<dbReference type="InterPro" id="IPR000639">
    <property type="entry name" value="Epox_hydrolase-like"/>
</dbReference>
<dbReference type="InterPro" id="IPR051340">
    <property type="entry name" value="Haloalkane_dehalogenase"/>
</dbReference>
<accession>A0ABT4XAB4</accession>
<gene>
    <name evidence="3" type="ORF">PH586_02865</name>
</gene>
<evidence type="ECO:0000313" key="3">
    <source>
        <dbReference type="EMBL" id="MDA7085332.1"/>
    </source>
</evidence>
<keyword evidence="1" id="KW-0378">Hydrolase</keyword>
<protein>
    <submittedName>
        <fullName evidence="3">Haloalkane dehalogenase</fullName>
    </submittedName>
</protein>
<dbReference type="PANTHER" id="PTHR42977">
    <property type="entry name" value="HYDROLASE-RELATED"/>
    <property type="match status" value="1"/>
</dbReference>
<dbReference type="InterPro" id="IPR000073">
    <property type="entry name" value="AB_hydrolase_1"/>
</dbReference>
<keyword evidence="4" id="KW-1185">Reference proteome</keyword>
<dbReference type="InterPro" id="IPR029058">
    <property type="entry name" value="AB_hydrolase_fold"/>
</dbReference>
<organism evidence="3 4">
    <name type="scientific">Pseudomonas aestuarii</name>
    <dbReference type="NCBI Taxonomy" id="3018340"/>
    <lineage>
        <taxon>Bacteria</taxon>
        <taxon>Pseudomonadati</taxon>
        <taxon>Pseudomonadota</taxon>
        <taxon>Gammaproteobacteria</taxon>
        <taxon>Pseudomonadales</taxon>
        <taxon>Pseudomonadaceae</taxon>
        <taxon>Pseudomonas</taxon>
    </lineage>
</organism>
<dbReference type="PANTHER" id="PTHR42977:SF3">
    <property type="entry name" value="AB HYDROLASE-1 DOMAIN-CONTAINING PROTEIN"/>
    <property type="match status" value="1"/>
</dbReference>
<dbReference type="PRINTS" id="PR00412">
    <property type="entry name" value="EPOXHYDRLASE"/>
</dbReference>
<dbReference type="RefSeq" id="WP_271346250.1">
    <property type="nucleotide sequence ID" value="NZ_JAQJZJ010000001.1"/>
</dbReference>
<comment type="caution">
    <text evidence="3">The sequence shown here is derived from an EMBL/GenBank/DDBJ whole genome shotgun (WGS) entry which is preliminary data.</text>
</comment>
<dbReference type="NCBIfam" id="NF002043">
    <property type="entry name" value="PRK00870.1"/>
    <property type="match status" value="1"/>
</dbReference>
<sequence length="302" mass="33159">MEFLRTPDSCFTNLPGYPFTPHYLQVDDGESGQLRVHYLDEGPATADPVLLMHGEPSWSYLYRKMIPLLVAAGHRVIAPDLVGFGRSDKPTQRQDYSYQRHVDWMQSVLEQLDLKRVTLVCQDWGGLIGLRLVAEHPLRFARVVAANTMLPTGDHNPGAAFSNWQKFSQEVPVFPAGGVIKGGTLTPLPQAVIDAYDAPYPDERYKEGARQFPLLVPTTPDDPAAAANRAAWAVLANWCKPFLTAFSDSDPITAGGDKLMQKVIPGTQGQAHTTIAGAGHFLQEDRGEELAAVVLRFIVATP</sequence>
<dbReference type="Pfam" id="PF00561">
    <property type="entry name" value="Abhydrolase_1"/>
    <property type="match status" value="1"/>
</dbReference>